<name>A0A1W6ZSK5_9HYPH</name>
<sequence>MLIARLLAVHVTKETETNEAALVLSGAGFDDSDVAQMLGITESTVRGIRFRNNKPKRKKSKRG</sequence>
<gene>
    <name evidence="1" type="ORF">CAK95_15670</name>
</gene>
<evidence type="ECO:0008006" key="3">
    <source>
        <dbReference type="Google" id="ProtNLM"/>
    </source>
</evidence>
<evidence type="ECO:0000313" key="1">
    <source>
        <dbReference type="EMBL" id="ARQ00354.1"/>
    </source>
</evidence>
<dbReference type="KEGG" id="psin:CAK95_15670"/>
<dbReference type="STRING" id="1235591.CAK95_15670"/>
<keyword evidence="2" id="KW-1185">Reference proteome</keyword>
<accession>A0A1W6ZSK5</accession>
<dbReference type="AlphaFoldDB" id="A0A1W6ZSK5"/>
<protein>
    <recommendedName>
        <fullName evidence="3">HTH luxR-type domain-containing protein</fullName>
    </recommendedName>
</protein>
<evidence type="ECO:0000313" key="2">
    <source>
        <dbReference type="Proteomes" id="UP000194137"/>
    </source>
</evidence>
<organism evidence="1 2">
    <name type="scientific">Pseudorhodoplanes sinuspersici</name>
    <dbReference type="NCBI Taxonomy" id="1235591"/>
    <lineage>
        <taxon>Bacteria</taxon>
        <taxon>Pseudomonadati</taxon>
        <taxon>Pseudomonadota</taxon>
        <taxon>Alphaproteobacteria</taxon>
        <taxon>Hyphomicrobiales</taxon>
        <taxon>Pseudorhodoplanes</taxon>
    </lineage>
</organism>
<dbReference type="EMBL" id="CP021112">
    <property type="protein sequence ID" value="ARQ00354.1"/>
    <property type="molecule type" value="Genomic_DNA"/>
</dbReference>
<reference evidence="1 2" key="1">
    <citation type="submission" date="2017-05" db="EMBL/GenBank/DDBJ databases">
        <title>Full genome sequence of Pseudorhodoplanes sinuspersici.</title>
        <authorList>
            <person name="Dastgheib S.M.M."/>
            <person name="Shavandi M."/>
            <person name="Tirandaz H."/>
        </authorList>
    </citation>
    <scope>NUCLEOTIDE SEQUENCE [LARGE SCALE GENOMIC DNA]</scope>
    <source>
        <strain evidence="1 2">RIPI110</strain>
    </source>
</reference>
<proteinExistence type="predicted"/>
<dbReference type="Proteomes" id="UP000194137">
    <property type="component" value="Chromosome"/>
</dbReference>